<dbReference type="Proteomes" id="UP000015105">
    <property type="component" value="Chromosome 7D"/>
</dbReference>
<protein>
    <recommendedName>
        <fullName evidence="1">Pre-SET domain-containing protein</fullName>
    </recommendedName>
</protein>
<feature type="domain" description="Pre-SET" evidence="1">
    <location>
        <begin position="88"/>
        <end position="196"/>
    </location>
</feature>
<reference evidence="2" key="3">
    <citation type="journal article" date="2017" name="Nature">
        <title>Genome sequence of the progenitor of the wheat D genome Aegilops tauschii.</title>
        <authorList>
            <person name="Luo M.C."/>
            <person name="Gu Y.Q."/>
            <person name="Puiu D."/>
            <person name="Wang H."/>
            <person name="Twardziok S.O."/>
            <person name="Deal K.R."/>
            <person name="Huo N."/>
            <person name="Zhu T."/>
            <person name="Wang L."/>
            <person name="Wang Y."/>
            <person name="McGuire P.E."/>
            <person name="Liu S."/>
            <person name="Long H."/>
            <person name="Ramasamy R.K."/>
            <person name="Rodriguez J.C."/>
            <person name="Van S.L."/>
            <person name="Yuan L."/>
            <person name="Wang Z."/>
            <person name="Xia Z."/>
            <person name="Xiao L."/>
            <person name="Anderson O.D."/>
            <person name="Ouyang S."/>
            <person name="Liang Y."/>
            <person name="Zimin A.V."/>
            <person name="Pertea G."/>
            <person name="Qi P."/>
            <person name="Bennetzen J.L."/>
            <person name="Dai X."/>
            <person name="Dawson M.W."/>
            <person name="Muller H.G."/>
            <person name="Kugler K."/>
            <person name="Rivarola-Duarte L."/>
            <person name="Spannagl M."/>
            <person name="Mayer K.F.X."/>
            <person name="Lu F.H."/>
            <person name="Bevan M.W."/>
            <person name="Leroy P."/>
            <person name="Li P."/>
            <person name="You F.M."/>
            <person name="Sun Q."/>
            <person name="Liu Z."/>
            <person name="Lyons E."/>
            <person name="Wicker T."/>
            <person name="Salzberg S.L."/>
            <person name="Devos K.M."/>
            <person name="Dvorak J."/>
        </authorList>
    </citation>
    <scope>NUCLEOTIDE SEQUENCE [LARGE SCALE GENOMIC DNA]</scope>
    <source>
        <strain evidence="2">cv. AL8/78</strain>
    </source>
</reference>
<dbReference type="GO" id="GO:0008270">
    <property type="term" value="F:zinc ion binding"/>
    <property type="evidence" value="ECO:0007669"/>
    <property type="project" value="InterPro"/>
</dbReference>
<reference evidence="2" key="4">
    <citation type="submission" date="2019-03" db="UniProtKB">
        <authorList>
            <consortium name="EnsemblPlants"/>
        </authorList>
    </citation>
    <scope>IDENTIFICATION</scope>
</reference>
<dbReference type="EnsemblPlants" id="AET7Gv20683200.2">
    <property type="protein sequence ID" value="AET7Gv20683200.2"/>
    <property type="gene ID" value="AET7Gv20683200"/>
</dbReference>
<dbReference type="STRING" id="200361.A0A453RS90"/>
<dbReference type="Gene3D" id="2.170.270.10">
    <property type="entry name" value="SET domain"/>
    <property type="match status" value="1"/>
</dbReference>
<evidence type="ECO:0000313" key="2">
    <source>
        <dbReference type="EnsemblPlants" id="AET7Gv20683200.2"/>
    </source>
</evidence>
<keyword evidence="3" id="KW-1185">Reference proteome</keyword>
<dbReference type="GO" id="GO:0042054">
    <property type="term" value="F:histone methyltransferase activity"/>
    <property type="evidence" value="ECO:0007669"/>
    <property type="project" value="InterPro"/>
</dbReference>
<dbReference type="InterPro" id="IPR007728">
    <property type="entry name" value="Pre-SET_dom"/>
</dbReference>
<dbReference type="InterPro" id="IPR046341">
    <property type="entry name" value="SET_dom_sf"/>
</dbReference>
<dbReference type="SMART" id="SM00468">
    <property type="entry name" value="PreSET"/>
    <property type="match status" value="1"/>
</dbReference>
<dbReference type="PANTHER" id="PTHR46450">
    <property type="entry name" value="INACTIVE HISTONE-LYSINE N-METHYLTRANSFERASE SUVR1-RELATED"/>
    <property type="match status" value="1"/>
</dbReference>
<dbReference type="AlphaFoldDB" id="A0A453RS90"/>
<reference evidence="3" key="1">
    <citation type="journal article" date="2014" name="Science">
        <title>Ancient hybridizations among the ancestral genomes of bread wheat.</title>
        <authorList>
            <consortium name="International Wheat Genome Sequencing Consortium,"/>
            <person name="Marcussen T."/>
            <person name="Sandve S.R."/>
            <person name="Heier L."/>
            <person name="Spannagl M."/>
            <person name="Pfeifer M."/>
            <person name="Jakobsen K.S."/>
            <person name="Wulff B.B."/>
            <person name="Steuernagel B."/>
            <person name="Mayer K.F."/>
            <person name="Olsen O.A."/>
        </authorList>
    </citation>
    <scope>NUCLEOTIDE SEQUENCE [LARGE SCALE GENOMIC DNA]</scope>
    <source>
        <strain evidence="3">cv. AL8/78</strain>
    </source>
</reference>
<reference evidence="3" key="2">
    <citation type="journal article" date="2017" name="Nat. Plants">
        <title>The Aegilops tauschii genome reveals multiple impacts of transposons.</title>
        <authorList>
            <person name="Zhao G."/>
            <person name="Zou C."/>
            <person name="Li K."/>
            <person name="Wang K."/>
            <person name="Li T."/>
            <person name="Gao L."/>
            <person name="Zhang X."/>
            <person name="Wang H."/>
            <person name="Yang Z."/>
            <person name="Liu X."/>
            <person name="Jiang W."/>
            <person name="Mao L."/>
            <person name="Kong X."/>
            <person name="Jiao Y."/>
            <person name="Jia J."/>
        </authorList>
    </citation>
    <scope>NUCLEOTIDE SEQUENCE [LARGE SCALE GENOMIC DNA]</scope>
    <source>
        <strain evidence="3">cv. AL8/78</strain>
    </source>
</reference>
<dbReference type="SUPFAM" id="SSF82199">
    <property type="entry name" value="SET domain"/>
    <property type="match status" value="1"/>
</dbReference>
<dbReference type="Gramene" id="AET7Gv20683200.2">
    <property type="protein sequence ID" value="AET7Gv20683200.2"/>
    <property type="gene ID" value="AET7Gv20683200"/>
</dbReference>
<name>A0A453RS90_AEGTS</name>
<sequence>MNEICQYVAESRPVHSEAQNNGGSLQEQALETYAPFVKPIACKHAVEGERSMQFQKKIRSSSKPSFQNWVVAYHPLEALFKQRQLHDVANITKGEERVRIPIVNEFGSYSCPPLFYYIRKNLFFQSAYVNTSLARIGDEDCCTDCSGNCLLVSHPCARSTGGEIAYTPEGLVRAELIDECIAVNHFLEKDNKFYCKACPLEYIRRSPHQIHVKVISLENSLRSVGVNLVVACSVEIM</sequence>
<dbReference type="PANTHER" id="PTHR46450:SF11">
    <property type="entry name" value="HISTONE-LYSINE N-METHYLTRANSFERASE SUVR4"/>
    <property type="match status" value="1"/>
</dbReference>
<dbReference type="Pfam" id="PF05033">
    <property type="entry name" value="Pre-SET"/>
    <property type="match status" value="1"/>
</dbReference>
<organism evidence="2 3">
    <name type="scientific">Aegilops tauschii subsp. strangulata</name>
    <name type="common">Goatgrass</name>
    <dbReference type="NCBI Taxonomy" id="200361"/>
    <lineage>
        <taxon>Eukaryota</taxon>
        <taxon>Viridiplantae</taxon>
        <taxon>Streptophyta</taxon>
        <taxon>Embryophyta</taxon>
        <taxon>Tracheophyta</taxon>
        <taxon>Spermatophyta</taxon>
        <taxon>Magnoliopsida</taxon>
        <taxon>Liliopsida</taxon>
        <taxon>Poales</taxon>
        <taxon>Poaceae</taxon>
        <taxon>BOP clade</taxon>
        <taxon>Pooideae</taxon>
        <taxon>Triticodae</taxon>
        <taxon>Triticeae</taxon>
        <taxon>Triticinae</taxon>
        <taxon>Aegilops</taxon>
    </lineage>
</organism>
<evidence type="ECO:0000313" key="3">
    <source>
        <dbReference type="Proteomes" id="UP000015105"/>
    </source>
</evidence>
<accession>A0A453RS90</accession>
<evidence type="ECO:0000259" key="1">
    <source>
        <dbReference type="SMART" id="SM00468"/>
    </source>
</evidence>
<reference evidence="2" key="5">
    <citation type="journal article" date="2021" name="G3 (Bethesda)">
        <title>Aegilops tauschii genome assembly Aet v5.0 features greater sequence contiguity and improved annotation.</title>
        <authorList>
            <person name="Wang L."/>
            <person name="Zhu T."/>
            <person name="Rodriguez J.C."/>
            <person name="Deal K.R."/>
            <person name="Dubcovsky J."/>
            <person name="McGuire P.E."/>
            <person name="Lux T."/>
            <person name="Spannagl M."/>
            <person name="Mayer K.F.X."/>
            <person name="Baldrich P."/>
            <person name="Meyers B.C."/>
            <person name="Huo N."/>
            <person name="Gu Y.Q."/>
            <person name="Zhou H."/>
            <person name="Devos K.M."/>
            <person name="Bennetzen J.L."/>
            <person name="Unver T."/>
            <person name="Budak H."/>
            <person name="Gulick P.J."/>
            <person name="Galiba G."/>
            <person name="Kalapos B."/>
            <person name="Nelson D.R."/>
            <person name="Li P."/>
            <person name="You F.M."/>
            <person name="Luo M.C."/>
            <person name="Dvorak J."/>
        </authorList>
    </citation>
    <scope>NUCLEOTIDE SEQUENCE [LARGE SCALE GENOMIC DNA]</scope>
    <source>
        <strain evidence="2">cv. AL8/78</strain>
    </source>
</reference>
<dbReference type="GO" id="GO:0005634">
    <property type="term" value="C:nucleus"/>
    <property type="evidence" value="ECO:0007669"/>
    <property type="project" value="InterPro"/>
</dbReference>
<proteinExistence type="predicted"/>